<dbReference type="GeneID" id="17271970"/>
<keyword evidence="5" id="KW-1185">Reference proteome</keyword>
<dbReference type="AlphaFoldDB" id="A0A0D3JSD9"/>
<dbReference type="eggNOG" id="ENOG502RZCI">
    <property type="taxonomic scope" value="Eukaryota"/>
</dbReference>
<dbReference type="Pfam" id="PF17389">
    <property type="entry name" value="Bac_rhamnosid6H"/>
    <property type="match status" value="1"/>
</dbReference>
<dbReference type="InterPro" id="IPR013783">
    <property type="entry name" value="Ig-like_fold"/>
</dbReference>
<dbReference type="GO" id="GO:0030596">
    <property type="term" value="F:alpha-L-rhamnosidase activity"/>
    <property type="evidence" value="ECO:0007669"/>
    <property type="project" value="UniProtKB-EC"/>
</dbReference>
<comment type="catalytic activity">
    <reaction evidence="1">
        <text>Hydrolysis of terminal non-reducing alpha-L-rhamnose residues in alpha-L-rhamnosides.</text>
        <dbReference type="EC" id="3.2.1.40"/>
    </reaction>
</comment>
<dbReference type="SUPFAM" id="SSF48208">
    <property type="entry name" value="Six-hairpin glycosidases"/>
    <property type="match status" value="1"/>
</dbReference>
<dbReference type="Gene3D" id="2.60.40.10">
    <property type="entry name" value="Immunoglobulins"/>
    <property type="match status" value="1"/>
</dbReference>
<sequence>MTPLNSLLPLFPPIRLRASSSDWFASPKFALPHGSTPVFSWAPQHTDRGSVQASFNLTIWSAVGRVVWSGDAASSQPRMRYPPDAPRLEPGTYVWQVATREADGRISPPSAPSALHVALGHGEWDGVPWLGSASKNVYSTTFDCPAGAVTSVLYICGLGYSRVELNGHVLNTLTTAPWTQYAYVNGFSTLDVKDLLLVGEPNRLVVSLGRGWRDRTAFRILKGDDVASDGKVERVVRAKLVATLSTGDSVALSHTGDGKWHAAAGPTTADSVYNGEEYDARVAERLGDGPHNAISPELWSKAAPLDEGDAPAGVMTAWAAPAVTVTDSIAPVALTNPRKGLYVADFGRRLTGVVRLNRMICKEGTRVILRHAEIMQHAGLPDVKTADPAMIYVGELRGARATDVYTCSGRAGGETWQPSLTYHGFRFVEINVTNSGVRPAAAMLTALHFHSGVALRTHAHFNSTTLNRMQHLAVSAQQSNLQTIPTDCDQRDERLGWMGDASLSSESMALNFEMAPFFSWWVRHVVLPEQRAGALPDVVPFVRYGGRPADVSWSAALPSVAHAVCDVYGDTETYREAASAIAALVDEVGVEARAGLGKMRTPYGDWCPPPARMGKGQGRKPSPPLTSAFSYALMVQQAAELARAAGNASEGARYASLGREIVSNFHTAFYVGNGTFDTSGTQTANVLGLALGGAPDVGLARRRLLSLLRARRTHYDTGIVGFKFLFDVLDQAQAHDAALAVLSQTDYPSIGYYFANSLEPATANLWELPDAPAEGTGMNSRNHHMWSSYSAYLVKSVAGLHQQAGTHGFQRLELRPSGAYALSGASVTVDLPHGTARLSWVRSGGRQHDKVSEGETARLSCGPSGGRISAVSFASFGTPSIGSPSDLPSDGRRSDGFETDPACHALRSSQAVAEACVGRNSCEVPATRVFFGERGSLFCTTRRDPLASPLRLWLTVACEVAADSLRVEAGVPVGSTARLLLPLRGMATPHLRESGRSVYLATDPSASSAARKANRLGSVQLTEDERTGRILAVELPSGLFDFDLSDAATPRAASSATEAAISV</sequence>
<dbReference type="InterPro" id="IPR000922">
    <property type="entry name" value="Lectin_gal-bd_dom"/>
</dbReference>
<dbReference type="HOGENOM" id="CLU_002926_1_1_1"/>
<dbReference type="InterPro" id="IPR043159">
    <property type="entry name" value="Lectin_gal-bd_sf"/>
</dbReference>
<dbReference type="EC" id="3.2.1.40" evidence="2"/>
<dbReference type="Proteomes" id="UP000013827">
    <property type="component" value="Unassembled WGS sequence"/>
</dbReference>
<feature type="domain" description="SUEL-type lectin" evidence="3">
    <location>
        <begin position="851"/>
        <end position="939"/>
    </location>
</feature>
<evidence type="ECO:0000313" key="4">
    <source>
        <dbReference type="EnsemblProtists" id="EOD26424"/>
    </source>
</evidence>
<evidence type="ECO:0000256" key="2">
    <source>
        <dbReference type="ARBA" id="ARBA00012652"/>
    </source>
</evidence>
<evidence type="ECO:0000313" key="5">
    <source>
        <dbReference type="Proteomes" id="UP000013827"/>
    </source>
</evidence>
<dbReference type="CDD" id="cd22842">
    <property type="entry name" value="Gal_Rha_Lectin_BGal"/>
    <property type="match status" value="1"/>
</dbReference>
<proteinExistence type="predicted"/>
<dbReference type="GO" id="GO:0030246">
    <property type="term" value="F:carbohydrate binding"/>
    <property type="evidence" value="ECO:0007669"/>
    <property type="project" value="InterPro"/>
</dbReference>
<dbReference type="InterPro" id="IPR016007">
    <property type="entry name" value="Alpha_rhamnosid"/>
</dbReference>
<dbReference type="RefSeq" id="XP_005778853.1">
    <property type="nucleotide sequence ID" value="XM_005778796.1"/>
</dbReference>
<dbReference type="PANTHER" id="PTHR33307:SF6">
    <property type="entry name" value="ALPHA-RHAMNOSIDASE (EUROFUNG)-RELATED"/>
    <property type="match status" value="1"/>
</dbReference>
<dbReference type="Gene3D" id="2.60.120.740">
    <property type="match status" value="1"/>
</dbReference>
<name>A0A0D3JSD9_EMIH1</name>
<dbReference type="PROSITE" id="PS50228">
    <property type="entry name" value="SUEL_LECTIN"/>
    <property type="match status" value="1"/>
</dbReference>
<accession>A0A0D3JSD9</accession>
<reference evidence="5" key="1">
    <citation type="journal article" date="2013" name="Nature">
        <title>Pan genome of the phytoplankton Emiliania underpins its global distribution.</title>
        <authorList>
            <person name="Read B.A."/>
            <person name="Kegel J."/>
            <person name="Klute M.J."/>
            <person name="Kuo A."/>
            <person name="Lefebvre S.C."/>
            <person name="Maumus F."/>
            <person name="Mayer C."/>
            <person name="Miller J."/>
            <person name="Monier A."/>
            <person name="Salamov A."/>
            <person name="Young J."/>
            <person name="Aguilar M."/>
            <person name="Claverie J.M."/>
            <person name="Frickenhaus S."/>
            <person name="Gonzalez K."/>
            <person name="Herman E.K."/>
            <person name="Lin Y.C."/>
            <person name="Napier J."/>
            <person name="Ogata H."/>
            <person name="Sarno A.F."/>
            <person name="Shmutz J."/>
            <person name="Schroeder D."/>
            <person name="de Vargas C."/>
            <person name="Verret F."/>
            <person name="von Dassow P."/>
            <person name="Valentin K."/>
            <person name="Van de Peer Y."/>
            <person name="Wheeler G."/>
            <person name="Dacks J.B."/>
            <person name="Delwiche C.F."/>
            <person name="Dyhrman S.T."/>
            <person name="Glockner G."/>
            <person name="John U."/>
            <person name="Richards T."/>
            <person name="Worden A.Z."/>
            <person name="Zhang X."/>
            <person name="Grigoriev I.V."/>
            <person name="Allen A.E."/>
            <person name="Bidle K."/>
            <person name="Borodovsky M."/>
            <person name="Bowler C."/>
            <person name="Brownlee C."/>
            <person name="Cock J.M."/>
            <person name="Elias M."/>
            <person name="Gladyshev V.N."/>
            <person name="Groth M."/>
            <person name="Guda C."/>
            <person name="Hadaegh A."/>
            <person name="Iglesias-Rodriguez M.D."/>
            <person name="Jenkins J."/>
            <person name="Jones B.M."/>
            <person name="Lawson T."/>
            <person name="Leese F."/>
            <person name="Lindquist E."/>
            <person name="Lobanov A."/>
            <person name="Lomsadze A."/>
            <person name="Malik S.B."/>
            <person name="Marsh M.E."/>
            <person name="Mackinder L."/>
            <person name="Mock T."/>
            <person name="Mueller-Roeber B."/>
            <person name="Pagarete A."/>
            <person name="Parker M."/>
            <person name="Probert I."/>
            <person name="Quesneville H."/>
            <person name="Raines C."/>
            <person name="Rensing S.A."/>
            <person name="Riano-Pachon D.M."/>
            <person name="Richier S."/>
            <person name="Rokitta S."/>
            <person name="Shiraiwa Y."/>
            <person name="Soanes D.M."/>
            <person name="van der Giezen M."/>
            <person name="Wahlund T.M."/>
            <person name="Williams B."/>
            <person name="Wilson W."/>
            <person name="Wolfe G."/>
            <person name="Wurch L.L."/>
        </authorList>
    </citation>
    <scope>NUCLEOTIDE SEQUENCE</scope>
</reference>
<dbReference type="InterPro" id="IPR035396">
    <property type="entry name" value="Bac_rhamnosid6H"/>
</dbReference>
<dbReference type="PANTHER" id="PTHR33307">
    <property type="entry name" value="ALPHA-RHAMNOSIDASE (EUROFUNG)"/>
    <property type="match status" value="1"/>
</dbReference>
<dbReference type="InterPro" id="IPR013737">
    <property type="entry name" value="Bac_rhamnosid_N"/>
</dbReference>
<dbReference type="EnsemblProtists" id="EOD26424">
    <property type="protein sequence ID" value="EOD26424"/>
    <property type="gene ID" value="EMIHUDRAFT_100487"/>
</dbReference>
<organism evidence="4 5">
    <name type="scientific">Emiliania huxleyi (strain CCMP1516)</name>
    <dbReference type="NCBI Taxonomy" id="280463"/>
    <lineage>
        <taxon>Eukaryota</taxon>
        <taxon>Haptista</taxon>
        <taxon>Haptophyta</taxon>
        <taxon>Prymnesiophyceae</taxon>
        <taxon>Isochrysidales</taxon>
        <taxon>Noelaerhabdaceae</taxon>
        <taxon>Emiliania</taxon>
    </lineage>
</organism>
<dbReference type="PaxDb" id="2903-EOD26424"/>
<protein>
    <recommendedName>
        <fullName evidence="2">alpha-L-rhamnosidase</fullName>
        <ecNumber evidence="2">3.2.1.40</ecNumber>
    </recommendedName>
</protein>
<reference evidence="4" key="2">
    <citation type="submission" date="2024-10" db="UniProtKB">
        <authorList>
            <consortium name="EnsemblProtists"/>
        </authorList>
    </citation>
    <scope>IDENTIFICATION</scope>
</reference>
<dbReference type="Pfam" id="PF05592">
    <property type="entry name" value="Bac_rhamnosid"/>
    <property type="match status" value="1"/>
</dbReference>
<dbReference type="KEGG" id="ehx:EMIHUDRAFT_100487"/>
<evidence type="ECO:0000259" key="3">
    <source>
        <dbReference type="PROSITE" id="PS50228"/>
    </source>
</evidence>
<dbReference type="GO" id="GO:0005975">
    <property type="term" value="P:carbohydrate metabolic process"/>
    <property type="evidence" value="ECO:0007669"/>
    <property type="project" value="InterPro"/>
</dbReference>
<dbReference type="Gene3D" id="2.60.120.260">
    <property type="entry name" value="Galactose-binding domain-like"/>
    <property type="match status" value="2"/>
</dbReference>
<dbReference type="Pfam" id="PF25788">
    <property type="entry name" value="Ig_Rha78A_N"/>
    <property type="match status" value="1"/>
</dbReference>
<evidence type="ECO:0000256" key="1">
    <source>
        <dbReference type="ARBA" id="ARBA00001445"/>
    </source>
</evidence>
<dbReference type="Gene3D" id="1.50.10.10">
    <property type="match status" value="1"/>
</dbReference>
<dbReference type="InterPro" id="IPR012341">
    <property type="entry name" value="6hp_glycosidase-like_sf"/>
</dbReference>
<dbReference type="Pfam" id="PF08531">
    <property type="entry name" value="Bac_rhamnosid_N"/>
    <property type="match status" value="1"/>
</dbReference>
<dbReference type="InterPro" id="IPR008928">
    <property type="entry name" value="6-hairpin_glycosidase_sf"/>
</dbReference>
<dbReference type="InterPro" id="IPR008902">
    <property type="entry name" value="Rhamnosid_concanavalin"/>
</dbReference>
<dbReference type="OMA" id="FWEMGLL"/>